<sequence>MYRLSKIFKEKGLKLTPQRIAVYDYLMSTKEHPSAEIIYHDLIKEFPSMSLATVYKSLKVLCDAHLVQELNLGEGNFRYDALVEEHPHIQCTICSRVEDILGVPMTLINQEIDKHTDYTIQRNKLYFYGVCRSCQAKEA</sequence>
<name>A0A941CN82_9CLOT</name>
<evidence type="ECO:0000256" key="8">
    <source>
        <dbReference type="PIRSR" id="PIRSR602481-1"/>
    </source>
</evidence>
<accession>A0A941CN82</accession>
<dbReference type="CDD" id="cd07153">
    <property type="entry name" value="Fur_like"/>
    <property type="match status" value="1"/>
</dbReference>
<dbReference type="InterPro" id="IPR043135">
    <property type="entry name" value="Fur_C"/>
</dbReference>
<comment type="caution">
    <text evidence="9">The sequence shown here is derived from an EMBL/GenBank/DDBJ whole genome shotgun (WGS) entry which is preliminary data.</text>
</comment>
<dbReference type="InterPro" id="IPR002481">
    <property type="entry name" value="FUR"/>
</dbReference>
<evidence type="ECO:0000256" key="3">
    <source>
        <dbReference type="ARBA" id="ARBA00022723"/>
    </source>
</evidence>
<dbReference type="InterPro" id="IPR036388">
    <property type="entry name" value="WH-like_DNA-bd_sf"/>
</dbReference>
<dbReference type="SUPFAM" id="SSF46785">
    <property type="entry name" value="Winged helix' DNA-binding domain"/>
    <property type="match status" value="1"/>
</dbReference>
<keyword evidence="4 8" id="KW-0862">Zinc</keyword>
<dbReference type="PANTHER" id="PTHR33202:SF8">
    <property type="entry name" value="PEROXIDE-RESPONSIVE REPRESSOR PERR"/>
    <property type="match status" value="1"/>
</dbReference>
<protein>
    <submittedName>
        <fullName evidence="9">Transcriptional repressor</fullName>
    </submittedName>
</protein>
<evidence type="ECO:0000256" key="2">
    <source>
        <dbReference type="ARBA" id="ARBA00022491"/>
    </source>
</evidence>
<comment type="cofactor">
    <cofactor evidence="8">
        <name>Zn(2+)</name>
        <dbReference type="ChEBI" id="CHEBI:29105"/>
    </cofactor>
    <text evidence="8">Binds 1 zinc ion per subunit.</text>
</comment>
<keyword evidence="10" id="KW-1185">Reference proteome</keyword>
<dbReference type="GO" id="GO:0003700">
    <property type="term" value="F:DNA-binding transcription factor activity"/>
    <property type="evidence" value="ECO:0007669"/>
    <property type="project" value="InterPro"/>
</dbReference>
<dbReference type="Gene3D" id="1.10.10.10">
    <property type="entry name" value="Winged helix-like DNA-binding domain superfamily/Winged helix DNA-binding domain"/>
    <property type="match status" value="1"/>
</dbReference>
<keyword evidence="7" id="KW-0804">Transcription</keyword>
<evidence type="ECO:0000256" key="1">
    <source>
        <dbReference type="ARBA" id="ARBA00007957"/>
    </source>
</evidence>
<keyword evidence="2" id="KW-0678">Repressor</keyword>
<dbReference type="InterPro" id="IPR036390">
    <property type="entry name" value="WH_DNA-bd_sf"/>
</dbReference>
<dbReference type="Gene3D" id="3.30.1490.190">
    <property type="match status" value="1"/>
</dbReference>
<keyword evidence="3 8" id="KW-0479">Metal-binding</keyword>
<keyword evidence="6" id="KW-0238">DNA-binding</keyword>
<keyword evidence="5" id="KW-0805">Transcription regulation</keyword>
<dbReference type="PANTHER" id="PTHR33202">
    <property type="entry name" value="ZINC UPTAKE REGULATION PROTEIN"/>
    <property type="match status" value="1"/>
</dbReference>
<dbReference type="GO" id="GO:1900376">
    <property type="term" value="P:regulation of secondary metabolite biosynthetic process"/>
    <property type="evidence" value="ECO:0007669"/>
    <property type="project" value="TreeGrafter"/>
</dbReference>
<feature type="binding site" evidence="8">
    <location>
        <position position="131"/>
    </location>
    <ligand>
        <name>Zn(2+)</name>
        <dbReference type="ChEBI" id="CHEBI:29105"/>
    </ligand>
</feature>
<evidence type="ECO:0000256" key="7">
    <source>
        <dbReference type="ARBA" id="ARBA00023163"/>
    </source>
</evidence>
<dbReference type="GO" id="GO:0045892">
    <property type="term" value="P:negative regulation of DNA-templated transcription"/>
    <property type="evidence" value="ECO:0007669"/>
    <property type="project" value="TreeGrafter"/>
</dbReference>
<reference evidence="9" key="1">
    <citation type="submission" date="2021-04" db="EMBL/GenBank/DDBJ databases">
        <title>Proteiniclasticum sedimins sp. nov., an obligate anaerobic bacterium isolated from anaerobic sludge.</title>
        <authorList>
            <person name="Liu J."/>
        </authorList>
    </citation>
    <scope>NUCLEOTIDE SEQUENCE</scope>
    <source>
        <strain evidence="9">BAD-10</strain>
    </source>
</reference>
<feature type="binding site" evidence="8">
    <location>
        <position position="94"/>
    </location>
    <ligand>
        <name>Zn(2+)</name>
        <dbReference type="ChEBI" id="CHEBI:29105"/>
    </ligand>
</feature>
<feature type="binding site" evidence="8">
    <location>
        <position position="134"/>
    </location>
    <ligand>
        <name>Zn(2+)</name>
        <dbReference type="ChEBI" id="CHEBI:29105"/>
    </ligand>
</feature>
<comment type="similarity">
    <text evidence="1">Belongs to the Fur family.</text>
</comment>
<evidence type="ECO:0000256" key="6">
    <source>
        <dbReference type="ARBA" id="ARBA00023125"/>
    </source>
</evidence>
<evidence type="ECO:0000313" key="10">
    <source>
        <dbReference type="Proteomes" id="UP000675379"/>
    </source>
</evidence>
<dbReference type="GO" id="GO:0008270">
    <property type="term" value="F:zinc ion binding"/>
    <property type="evidence" value="ECO:0007669"/>
    <property type="project" value="TreeGrafter"/>
</dbReference>
<organism evidence="9 10">
    <name type="scientific">Proteiniclasticum sediminis</name>
    <dbReference type="NCBI Taxonomy" id="2804028"/>
    <lineage>
        <taxon>Bacteria</taxon>
        <taxon>Bacillati</taxon>
        <taxon>Bacillota</taxon>
        <taxon>Clostridia</taxon>
        <taxon>Eubacteriales</taxon>
        <taxon>Clostridiaceae</taxon>
        <taxon>Proteiniclasticum</taxon>
    </lineage>
</organism>
<dbReference type="Proteomes" id="UP000675379">
    <property type="component" value="Unassembled WGS sequence"/>
</dbReference>
<dbReference type="AlphaFoldDB" id="A0A941CN82"/>
<feature type="binding site" evidence="8">
    <location>
        <position position="91"/>
    </location>
    <ligand>
        <name>Zn(2+)</name>
        <dbReference type="ChEBI" id="CHEBI:29105"/>
    </ligand>
</feature>
<evidence type="ECO:0000256" key="4">
    <source>
        <dbReference type="ARBA" id="ARBA00022833"/>
    </source>
</evidence>
<dbReference type="GO" id="GO:0000976">
    <property type="term" value="F:transcription cis-regulatory region binding"/>
    <property type="evidence" value="ECO:0007669"/>
    <property type="project" value="TreeGrafter"/>
</dbReference>
<gene>
    <name evidence="9" type="ORF">KCG48_05555</name>
</gene>
<evidence type="ECO:0000256" key="5">
    <source>
        <dbReference type="ARBA" id="ARBA00023015"/>
    </source>
</evidence>
<dbReference type="EMBL" id="JAGSCS010000005">
    <property type="protein sequence ID" value="MBR0575806.1"/>
    <property type="molecule type" value="Genomic_DNA"/>
</dbReference>
<proteinExistence type="inferred from homology"/>
<dbReference type="FunFam" id="1.10.10.10:FF:000051">
    <property type="entry name" value="Fur family transcriptional regulator"/>
    <property type="match status" value="1"/>
</dbReference>
<dbReference type="RefSeq" id="WP_211800433.1">
    <property type="nucleotide sequence ID" value="NZ_JAGSCS010000005.1"/>
</dbReference>
<evidence type="ECO:0000313" key="9">
    <source>
        <dbReference type="EMBL" id="MBR0575806.1"/>
    </source>
</evidence>
<dbReference type="Pfam" id="PF01475">
    <property type="entry name" value="FUR"/>
    <property type="match status" value="1"/>
</dbReference>